<evidence type="ECO:0000313" key="2">
    <source>
        <dbReference type="EMBL" id="KAA0155513.1"/>
    </source>
</evidence>
<proteinExistence type="predicted"/>
<evidence type="ECO:0000256" key="1">
    <source>
        <dbReference type="SAM" id="MobiDB-lite"/>
    </source>
</evidence>
<reference evidence="2 3" key="1">
    <citation type="submission" date="2019-07" db="EMBL/GenBank/DDBJ databases">
        <title>Genomes of Cafeteria roenbergensis.</title>
        <authorList>
            <person name="Fischer M.G."/>
            <person name="Hackl T."/>
            <person name="Roman M."/>
        </authorList>
    </citation>
    <scope>NUCLEOTIDE SEQUENCE [LARGE SCALE GENOMIC DNA]</scope>
    <source>
        <strain evidence="2 3">RCC970-E3</strain>
    </source>
</reference>
<dbReference type="Proteomes" id="UP000324907">
    <property type="component" value="Unassembled WGS sequence"/>
</dbReference>
<dbReference type="AlphaFoldDB" id="A0A5A8CR13"/>
<protein>
    <submittedName>
        <fullName evidence="2">Uncharacterized protein</fullName>
    </submittedName>
</protein>
<sequence length="298" mass="29978">MAAAVLSPSQLASLDPDVIEYLDAVIADEDAAGAEDAAELIATHLDGEVDLAAVTARITAHRNSGAAASAAVTAAASAPLLAAEAGDPEALRDLGKRGLPEASGAEALEPLAPGAPPEVLARCLSLFGGDIGRCGEWLLEVMALPVGPAAALGATTAADPAAAAAGTAGAGTVAAVAARPGAGAGIAGALDARSLGEPGGEDSLVAAHDAALQSIGAREAARMRAARVAAERAAGVRKRFVERFDEMAERPTQANKKMTANEARREAKRNRARKGERVLRFVNGRSVMVKSGARFVET</sequence>
<name>A0A5A8CR13_CAFRO</name>
<gene>
    <name evidence="2" type="ORF">FNF28_06715</name>
</gene>
<dbReference type="EMBL" id="VLTL01000181">
    <property type="protein sequence ID" value="KAA0155513.1"/>
    <property type="molecule type" value="Genomic_DNA"/>
</dbReference>
<comment type="caution">
    <text evidence="2">The sequence shown here is derived from an EMBL/GenBank/DDBJ whole genome shotgun (WGS) entry which is preliminary data.</text>
</comment>
<accession>A0A5A8CR13</accession>
<feature type="region of interest" description="Disordered" evidence="1">
    <location>
        <begin position="249"/>
        <end position="272"/>
    </location>
</feature>
<organism evidence="2 3">
    <name type="scientific">Cafeteria roenbergensis</name>
    <name type="common">Marine flagellate</name>
    <dbReference type="NCBI Taxonomy" id="33653"/>
    <lineage>
        <taxon>Eukaryota</taxon>
        <taxon>Sar</taxon>
        <taxon>Stramenopiles</taxon>
        <taxon>Bigyra</taxon>
        <taxon>Opalozoa</taxon>
        <taxon>Bicosoecida</taxon>
        <taxon>Cafeteriaceae</taxon>
        <taxon>Cafeteria</taxon>
    </lineage>
</organism>
<evidence type="ECO:0000313" key="3">
    <source>
        <dbReference type="Proteomes" id="UP000324907"/>
    </source>
</evidence>